<keyword evidence="2" id="KW-1185">Reference proteome</keyword>
<dbReference type="PANTHER" id="PTHR34179:SF1">
    <property type="entry name" value="TUMOR PROTEIN P53-INDUCIBLE PROTEIN 13"/>
    <property type="match status" value="1"/>
</dbReference>
<evidence type="ECO:0000313" key="2">
    <source>
        <dbReference type="Proteomes" id="UP000728032"/>
    </source>
</evidence>
<organism evidence="1">
    <name type="scientific">Oppiella nova</name>
    <dbReference type="NCBI Taxonomy" id="334625"/>
    <lineage>
        <taxon>Eukaryota</taxon>
        <taxon>Metazoa</taxon>
        <taxon>Ecdysozoa</taxon>
        <taxon>Arthropoda</taxon>
        <taxon>Chelicerata</taxon>
        <taxon>Arachnida</taxon>
        <taxon>Acari</taxon>
        <taxon>Acariformes</taxon>
        <taxon>Sarcoptiformes</taxon>
        <taxon>Oribatida</taxon>
        <taxon>Brachypylina</taxon>
        <taxon>Oppioidea</taxon>
        <taxon>Oppiidae</taxon>
        <taxon>Oppiella</taxon>
    </lineage>
</organism>
<dbReference type="InterPro" id="IPR021454">
    <property type="entry name" value="DUF3105"/>
</dbReference>
<dbReference type="AlphaFoldDB" id="A0A7R9LKC3"/>
<name>A0A7R9LKC3_9ACAR</name>
<proteinExistence type="predicted"/>
<dbReference type="EMBL" id="CAJPVJ010001120">
    <property type="protein sequence ID" value="CAG2164087.1"/>
    <property type="molecule type" value="Genomic_DNA"/>
</dbReference>
<dbReference type="OrthoDB" id="5960270at2759"/>
<gene>
    <name evidence="1" type="ORF">ONB1V03_LOCUS3647</name>
</gene>
<dbReference type="PANTHER" id="PTHR34179">
    <property type="entry name" value="TUMOR PROTEIN P53-INDUCIBLE PROTEIN 13"/>
    <property type="match status" value="1"/>
</dbReference>
<reference evidence="1" key="1">
    <citation type="submission" date="2020-11" db="EMBL/GenBank/DDBJ databases">
        <authorList>
            <person name="Tran Van P."/>
        </authorList>
    </citation>
    <scope>NUCLEOTIDE SEQUENCE</scope>
</reference>
<dbReference type="Pfam" id="PF11303">
    <property type="entry name" value="DUF3105"/>
    <property type="match status" value="1"/>
</dbReference>
<evidence type="ECO:0008006" key="3">
    <source>
        <dbReference type="Google" id="ProtNLM"/>
    </source>
</evidence>
<dbReference type="GO" id="GO:0005737">
    <property type="term" value="C:cytoplasm"/>
    <property type="evidence" value="ECO:0007669"/>
    <property type="project" value="TreeGrafter"/>
</dbReference>
<sequence length="256" mass="29321">MKYKYLDTTIISLLFGVCWQLSSGRFLLKSNEIESELKDDKHGIKMGKVFHGCDDAMNDLDIDWDGSPLNYTCYNPQHPLPVLKHITSIETCDPIPDGYYPQHHCMGDPIVYNTTLPTYGDHRPLWPVFGEYIFVPKQRWLHNIEHGAVVMLYHPCANKVLVSRLRALVTSCMRKHVITAYNLMDSERPLALIAWGCRLTMNTVDTDTVVSFIKRKSMKGPEGPYPKEGQYKHLLVKLAEPPHGSDYNDSKICPHF</sequence>
<dbReference type="Proteomes" id="UP000728032">
    <property type="component" value="Unassembled WGS sequence"/>
</dbReference>
<protein>
    <recommendedName>
        <fullName evidence="3">DUF3105 domain-containing protein</fullName>
    </recommendedName>
</protein>
<dbReference type="EMBL" id="OC915945">
    <property type="protein sequence ID" value="CAD7642542.1"/>
    <property type="molecule type" value="Genomic_DNA"/>
</dbReference>
<accession>A0A7R9LKC3</accession>
<evidence type="ECO:0000313" key="1">
    <source>
        <dbReference type="EMBL" id="CAD7642542.1"/>
    </source>
</evidence>